<comment type="caution">
    <text evidence="1">The sequence shown here is derived from an EMBL/GenBank/DDBJ whole genome shotgun (WGS) entry which is preliminary data.</text>
</comment>
<proteinExistence type="predicted"/>
<evidence type="ECO:0000313" key="2">
    <source>
        <dbReference type="Proteomes" id="UP000807306"/>
    </source>
</evidence>
<sequence>MTILANSFVNLKQELNSVQAHRSFSLRRHKCTSSTTRQVCKMDMSGVVDMDIVAPKSVVNSPVKINQLMCMESGF</sequence>
<name>A0A9P6E4R9_9AGAR</name>
<reference evidence="1" key="1">
    <citation type="submission" date="2020-11" db="EMBL/GenBank/DDBJ databases">
        <authorList>
            <consortium name="DOE Joint Genome Institute"/>
            <person name="Ahrendt S."/>
            <person name="Riley R."/>
            <person name="Andreopoulos W."/>
            <person name="Labutti K."/>
            <person name="Pangilinan J."/>
            <person name="Ruiz-Duenas F.J."/>
            <person name="Barrasa J.M."/>
            <person name="Sanchez-Garcia M."/>
            <person name="Camarero S."/>
            <person name="Miyauchi S."/>
            <person name="Serrano A."/>
            <person name="Linde D."/>
            <person name="Babiker R."/>
            <person name="Drula E."/>
            <person name="Ayuso-Fernandez I."/>
            <person name="Pacheco R."/>
            <person name="Padilla G."/>
            <person name="Ferreira P."/>
            <person name="Barriuso J."/>
            <person name="Kellner H."/>
            <person name="Castanera R."/>
            <person name="Alfaro M."/>
            <person name="Ramirez L."/>
            <person name="Pisabarro A.G."/>
            <person name="Kuo A."/>
            <person name="Tritt A."/>
            <person name="Lipzen A."/>
            <person name="He G."/>
            <person name="Yan M."/>
            <person name="Ng V."/>
            <person name="Cullen D."/>
            <person name="Martin F."/>
            <person name="Rosso M.-N."/>
            <person name="Henrissat B."/>
            <person name="Hibbett D."/>
            <person name="Martinez A.T."/>
            <person name="Grigoriev I.V."/>
        </authorList>
    </citation>
    <scope>NUCLEOTIDE SEQUENCE</scope>
    <source>
        <strain evidence="1">CBS 506.95</strain>
    </source>
</reference>
<evidence type="ECO:0000313" key="1">
    <source>
        <dbReference type="EMBL" id="KAF9522546.1"/>
    </source>
</evidence>
<dbReference type="EMBL" id="MU157941">
    <property type="protein sequence ID" value="KAF9522546.1"/>
    <property type="molecule type" value="Genomic_DNA"/>
</dbReference>
<dbReference type="AlphaFoldDB" id="A0A9P6E4R9"/>
<keyword evidence="2" id="KW-1185">Reference proteome</keyword>
<organism evidence="1 2">
    <name type="scientific">Crepidotus variabilis</name>
    <dbReference type="NCBI Taxonomy" id="179855"/>
    <lineage>
        <taxon>Eukaryota</taxon>
        <taxon>Fungi</taxon>
        <taxon>Dikarya</taxon>
        <taxon>Basidiomycota</taxon>
        <taxon>Agaricomycotina</taxon>
        <taxon>Agaricomycetes</taxon>
        <taxon>Agaricomycetidae</taxon>
        <taxon>Agaricales</taxon>
        <taxon>Agaricineae</taxon>
        <taxon>Crepidotaceae</taxon>
        <taxon>Crepidotus</taxon>
    </lineage>
</organism>
<dbReference type="Proteomes" id="UP000807306">
    <property type="component" value="Unassembled WGS sequence"/>
</dbReference>
<gene>
    <name evidence="1" type="ORF">CPB83DRAFT_864285</name>
</gene>
<protein>
    <submittedName>
        <fullName evidence="1">Uncharacterized protein</fullName>
    </submittedName>
</protein>
<accession>A0A9P6E4R9</accession>